<reference evidence="3 4" key="1">
    <citation type="submission" date="2021-03" db="EMBL/GenBank/DDBJ databases">
        <title>Genomic Encyclopedia of Type Strains, Phase IV (KMG-IV): sequencing the most valuable type-strain genomes for metagenomic binning, comparative biology and taxonomic classification.</title>
        <authorList>
            <person name="Goeker M."/>
        </authorList>
    </citation>
    <scope>NUCLEOTIDE SEQUENCE [LARGE SCALE GENOMIC DNA]</scope>
    <source>
        <strain evidence="3 4">DSM 21085</strain>
    </source>
</reference>
<proteinExistence type="inferred from homology"/>
<gene>
    <name evidence="3" type="ORF">J2Z82_000451</name>
</gene>
<dbReference type="PANTHER" id="PTHR37302:SF1">
    <property type="entry name" value="PROTEIN DINB"/>
    <property type="match status" value="1"/>
</dbReference>
<dbReference type="InterPro" id="IPR007837">
    <property type="entry name" value="DinB"/>
</dbReference>
<keyword evidence="4" id="KW-1185">Reference proteome</keyword>
<evidence type="ECO:0000256" key="1">
    <source>
        <dbReference type="ARBA" id="ARBA00008635"/>
    </source>
</evidence>
<protein>
    <submittedName>
        <fullName evidence="3">Damage-inducible protein DinB</fullName>
    </submittedName>
</protein>
<sequence length="171" mass="19992">MKHNALQLYDYHIWANCRFFERLKELPDNVYTKEIQSVFPSIAETLVHIYTTDSIYLGVLQENTMDEIQASIKQAQEKTKNKGLEEMEVLYAELAEMYKVFFNSQEDMDKPITPEHPAFGLLETHLSELVQHIVNHGTYHRGNLTAMIRQLGYPSVPTDYLIYLYDRQATN</sequence>
<dbReference type="Proteomes" id="UP001519328">
    <property type="component" value="Unassembled WGS sequence"/>
</dbReference>
<accession>A0ABS4H9D9</accession>
<comment type="caution">
    <text evidence="3">The sequence shown here is derived from an EMBL/GenBank/DDBJ whole genome shotgun (WGS) entry which is preliminary data.</text>
</comment>
<comment type="similarity">
    <text evidence="1">Belongs to the DinB family.</text>
</comment>
<dbReference type="EMBL" id="JAGGKK010000001">
    <property type="protein sequence ID" value="MBP1947528.1"/>
    <property type="molecule type" value="Genomic_DNA"/>
</dbReference>
<dbReference type="PANTHER" id="PTHR37302">
    <property type="entry name" value="SLR1116 PROTEIN"/>
    <property type="match status" value="1"/>
</dbReference>
<keyword evidence="2" id="KW-0479">Metal-binding</keyword>
<dbReference type="RefSeq" id="WP_209479138.1">
    <property type="nucleotide sequence ID" value="NZ_JAGGKK010000001.1"/>
</dbReference>
<dbReference type="Pfam" id="PF05163">
    <property type="entry name" value="DinB"/>
    <property type="match status" value="1"/>
</dbReference>
<evidence type="ECO:0000256" key="2">
    <source>
        <dbReference type="ARBA" id="ARBA00022723"/>
    </source>
</evidence>
<organism evidence="3 4">
    <name type="scientific">Virgibacillus litoralis</name>
    <dbReference type="NCBI Taxonomy" id="578221"/>
    <lineage>
        <taxon>Bacteria</taxon>
        <taxon>Bacillati</taxon>
        <taxon>Bacillota</taxon>
        <taxon>Bacilli</taxon>
        <taxon>Bacillales</taxon>
        <taxon>Bacillaceae</taxon>
        <taxon>Virgibacillus</taxon>
    </lineage>
</organism>
<name>A0ABS4H9D9_9BACI</name>
<evidence type="ECO:0000313" key="4">
    <source>
        <dbReference type="Proteomes" id="UP001519328"/>
    </source>
</evidence>
<dbReference type="SUPFAM" id="SSF109854">
    <property type="entry name" value="DinB/YfiT-like putative metalloenzymes"/>
    <property type="match status" value="1"/>
</dbReference>
<evidence type="ECO:0000313" key="3">
    <source>
        <dbReference type="EMBL" id="MBP1947528.1"/>
    </source>
</evidence>
<dbReference type="Gene3D" id="1.20.120.450">
    <property type="entry name" value="dinb family like domain"/>
    <property type="match status" value="1"/>
</dbReference>
<dbReference type="InterPro" id="IPR034660">
    <property type="entry name" value="DinB/YfiT-like"/>
</dbReference>